<organism evidence="12 13">
    <name type="scientific">Pectobacterium cacticida</name>
    <dbReference type="NCBI Taxonomy" id="69221"/>
    <lineage>
        <taxon>Bacteria</taxon>
        <taxon>Pseudomonadati</taxon>
        <taxon>Pseudomonadota</taxon>
        <taxon>Gammaproteobacteria</taxon>
        <taxon>Enterobacterales</taxon>
        <taxon>Pectobacteriaceae</taxon>
        <taxon>Pectobacterium</taxon>
    </lineage>
</organism>
<reference evidence="12 13" key="1">
    <citation type="journal article" date="2024" name="Front. Plant Sci.">
        <title>Comprehensive phenomic and genomic studies of the species, Pectobacterium cacticida and proposal for reclassification as Alcorniella cacticida comb. nov.</title>
        <authorList>
            <person name="Jonca J."/>
            <person name="Pirhonen M."/>
            <person name="Waleron M.M."/>
            <person name="Gawor J."/>
            <person name="Mrozik A."/>
            <person name="Smoktunowicz M."/>
            <person name="Waleron K."/>
            <person name="Waleron M."/>
        </authorList>
    </citation>
    <scope>NUCLEOTIDE SEQUENCE [LARGE SCALE GENOMIC DNA]</scope>
    <source>
        <strain evidence="12 13">DPMP6</strain>
    </source>
</reference>
<accession>A0ABZ2GHC4</accession>
<dbReference type="PANTHER" id="PTHR43531:SF14">
    <property type="entry name" value="METHYL-ACCEPTING CHEMOTAXIS PROTEIN I-RELATED"/>
    <property type="match status" value="1"/>
</dbReference>
<dbReference type="CDD" id="cd11386">
    <property type="entry name" value="MCP_signal"/>
    <property type="match status" value="1"/>
</dbReference>
<evidence type="ECO:0000256" key="6">
    <source>
        <dbReference type="ARBA" id="ARBA00023136"/>
    </source>
</evidence>
<dbReference type="PROSITE" id="PS50111">
    <property type="entry name" value="CHEMOTAXIS_TRANSDUC_2"/>
    <property type="match status" value="1"/>
</dbReference>
<dbReference type="PANTHER" id="PTHR43531">
    <property type="entry name" value="PROTEIN ICFG"/>
    <property type="match status" value="1"/>
</dbReference>
<evidence type="ECO:0000313" key="12">
    <source>
        <dbReference type="EMBL" id="WWO40071.1"/>
    </source>
</evidence>
<evidence type="ECO:0000259" key="11">
    <source>
        <dbReference type="PROSITE" id="PS50111"/>
    </source>
</evidence>
<sequence>MEFLKNVSIKIMVLAIVVFLLVAWGIASGFSIYSLQQASNLLDKSEMQRNTYSHLVYGTDQYLRTVTRMESAMAYLQRNEPEKAKQALELSQVTLSHTRDSLEKFQAAEHVGVNPATVEAINNSWRALMTTAIEPMNAALQRQDDEGFHQLYLDVYPSLSQTLDESVKRYADDISSSTLISGINELNAQNRNALIAVMIIGLVVLVFTEYYLKNYLVIPIAVLKSHLAQLTAGRLGCELAEFGRNCAGRLIPDIKRLQKSLRDTVTLIRQSTTEINKGTSSIKEGNDNLSSRTEQQAAALQQTAASMEEISATVQQTADHVHQVRQLAKAAADMAQKGGSISTNVMQTMDGISDSSRHISDITSVINSIAFQTNILALNAAVEAARAGEQGRGFAVVASEVRTLAQRSAQAAKEIEALIADSVERVATGADQVRQSGEAMTAIIDAISHVNDLIGEIAAATDEQTRGIRQIAQAVQEMDSVTQQNAQLVMQSAEAAARLDEQSGELSEMVNVFDLESNDDATTAFTPTAVTPTVNRTVGQRVTPLLSVQPRAQEGWEKF</sequence>
<dbReference type="InterPro" id="IPR004089">
    <property type="entry name" value="MCPsignal_dom"/>
</dbReference>
<dbReference type="InterPro" id="IPR003122">
    <property type="entry name" value="Tar_rcpt_lig-bd"/>
</dbReference>
<keyword evidence="2" id="KW-1003">Cell membrane</keyword>
<evidence type="ECO:0000256" key="9">
    <source>
        <dbReference type="PROSITE-ProRule" id="PRU00284"/>
    </source>
</evidence>
<evidence type="ECO:0000256" key="8">
    <source>
        <dbReference type="ARBA" id="ARBA00029447"/>
    </source>
</evidence>
<dbReference type="SMART" id="SM00283">
    <property type="entry name" value="MA"/>
    <property type="match status" value="1"/>
</dbReference>
<dbReference type="Pfam" id="PF00015">
    <property type="entry name" value="MCPsignal"/>
    <property type="match status" value="1"/>
</dbReference>
<dbReference type="SUPFAM" id="SSF58104">
    <property type="entry name" value="Methyl-accepting chemotaxis protein (MCP) signaling domain"/>
    <property type="match status" value="1"/>
</dbReference>
<dbReference type="Gene3D" id="1.10.287.950">
    <property type="entry name" value="Methyl-accepting chemotaxis protein"/>
    <property type="match status" value="1"/>
</dbReference>
<comment type="similarity">
    <text evidence="8">Belongs to the methyl-accepting chemotaxis (MCP) protein family.</text>
</comment>
<evidence type="ECO:0000256" key="3">
    <source>
        <dbReference type="ARBA" id="ARBA00022481"/>
    </source>
</evidence>
<keyword evidence="7 9" id="KW-0807">Transducer</keyword>
<feature type="transmembrane region" description="Helical" evidence="10">
    <location>
        <begin position="193"/>
        <end position="212"/>
    </location>
</feature>
<feature type="domain" description="Methyl-accepting transducer" evidence="11">
    <location>
        <begin position="271"/>
        <end position="500"/>
    </location>
</feature>
<evidence type="ECO:0000256" key="1">
    <source>
        <dbReference type="ARBA" id="ARBA00004651"/>
    </source>
</evidence>
<evidence type="ECO:0000256" key="7">
    <source>
        <dbReference type="ARBA" id="ARBA00023224"/>
    </source>
</evidence>
<keyword evidence="5 10" id="KW-1133">Transmembrane helix</keyword>
<dbReference type="InterPro" id="IPR051310">
    <property type="entry name" value="MCP_chemotaxis"/>
</dbReference>
<dbReference type="EMBL" id="CP125967">
    <property type="protein sequence ID" value="WWO40071.1"/>
    <property type="molecule type" value="Genomic_DNA"/>
</dbReference>
<comment type="subcellular location">
    <subcellularLocation>
        <location evidence="1">Cell membrane</location>
        <topology evidence="1">Multi-pass membrane protein</topology>
    </subcellularLocation>
</comment>
<evidence type="ECO:0000256" key="2">
    <source>
        <dbReference type="ARBA" id="ARBA00022475"/>
    </source>
</evidence>
<keyword evidence="4 10" id="KW-0812">Transmembrane</keyword>
<evidence type="ECO:0000256" key="5">
    <source>
        <dbReference type="ARBA" id="ARBA00022989"/>
    </source>
</evidence>
<proteinExistence type="inferred from homology"/>
<evidence type="ECO:0000313" key="13">
    <source>
        <dbReference type="Proteomes" id="UP001379444"/>
    </source>
</evidence>
<dbReference type="Pfam" id="PF02203">
    <property type="entry name" value="TarH"/>
    <property type="match status" value="1"/>
</dbReference>
<evidence type="ECO:0000256" key="10">
    <source>
        <dbReference type="SAM" id="Phobius"/>
    </source>
</evidence>
<protein>
    <submittedName>
        <fullName evidence="12">Methyl-accepting chemotaxis protein</fullName>
    </submittedName>
</protein>
<keyword evidence="6 10" id="KW-0472">Membrane</keyword>
<name>A0ABZ2GHC4_9GAMM</name>
<gene>
    <name evidence="12" type="ORF">QNA12_09005</name>
</gene>
<evidence type="ECO:0000256" key="4">
    <source>
        <dbReference type="ARBA" id="ARBA00022692"/>
    </source>
</evidence>
<keyword evidence="3" id="KW-0488">Methylation</keyword>
<dbReference type="Proteomes" id="UP001379444">
    <property type="component" value="Chromosome"/>
</dbReference>
<dbReference type="RefSeq" id="WP_264495948.1">
    <property type="nucleotide sequence ID" value="NZ_CP109947.1"/>
</dbReference>
<keyword evidence="13" id="KW-1185">Reference proteome</keyword>